<keyword evidence="2" id="KW-0540">Nuclease</keyword>
<dbReference type="Gene3D" id="3.90.320.10">
    <property type="match status" value="1"/>
</dbReference>
<reference evidence="2" key="1">
    <citation type="submission" date="2019-12" db="EMBL/GenBank/DDBJ databases">
        <title>Isolation and complete genomic sequence of bacteriophage NF: A novel Vibrio alginolyticus phage isolated from the coastal water of Qingdao, China.</title>
        <authorList>
            <person name="Zhang X."/>
        </authorList>
    </citation>
    <scope>NUCLEOTIDE SEQUENCE [LARGE SCALE GENOMIC DNA]</scope>
</reference>
<dbReference type="PANTHER" id="PTHR46609">
    <property type="entry name" value="EXONUCLEASE, PHAGE-TYPE/RECB, C-TERMINAL DOMAIN-CONTAINING PROTEIN"/>
    <property type="match status" value="1"/>
</dbReference>
<dbReference type="GO" id="GO:0004527">
    <property type="term" value="F:exonuclease activity"/>
    <property type="evidence" value="ECO:0007669"/>
    <property type="project" value="UniProtKB-KW"/>
</dbReference>
<dbReference type="InterPro" id="IPR051703">
    <property type="entry name" value="NF-kappa-B_Signaling_Reg"/>
</dbReference>
<accession>A0A6B9J178</accession>
<proteinExistence type="predicted"/>
<dbReference type="GeneID" id="77925329"/>
<organism evidence="2 3">
    <name type="scientific">Vibrio phage NF</name>
    <dbReference type="NCBI Taxonomy" id="2686202"/>
    <lineage>
        <taxon>Viruses</taxon>
        <taxon>Duplodnaviria</taxon>
        <taxon>Heunggongvirae</taxon>
        <taxon>Uroviricota</taxon>
        <taxon>Caudoviricetes</taxon>
        <taxon>Enfavirus</taxon>
        <taxon>Enfavirus NF</taxon>
    </lineage>
</organism>
<dbReference type="EMBL" id="MN812722">
    <property type="protein sequence ID" value="QGZ13251.1"/>
    <property type="molecule type" value="Genomic_DNA"/>
</dbReference>
<evidence type="ECO:0000313" key="2">
    <source>
        <dbReference type="EMBL" id="QGZ13251.1"/>
    </source>
</evidence>
<dbReference type="KEGG" id="vg:77925329"/>
<sequence length="229" mass="26551">MIEVNHITGVNTFNIEQGTDEWLQSRCGVITASRVHEIIKPGRKKGSYSEMRKSYMNELIGQVCTGELPAASNFKQAEWGHLNEELARDSFEAMNMCIVTQCGLVYKDESLRCAISPDGLLMDEKEGLEIKSPWTTKVHVDFLLDREVKPEYVTQVQYSMWVLGFSKWHFCSYDNRMRGEAQNRLASVPFEPDEELFKTFDREIPLFIEEMDEKLSKLNFAFGDQWRNL</sequence>
<evidence type="ECO:0000259" key="1">
    <source>
        <dbReference type="Pfam" id="PF09588"/>
    </source>
</evidence>
<dbReference type="SUPFAM" id="SSF52980">
    <property type="entry name" value="Restriction endonuclease-like"/>
    <property type="match status" value="1"/>
</dbReference>
<dbReference type="CDD" id="cd22343">
    <property type="entry name" value="PDDEXK_lambda_exonuclease-like"/>
    <property type="match status" value="1"/>
</dbReference>
<dbReference type="InterPro" id="IPR011335">
    <property type="entry name" value="Restrct_endonuc-II-like"/>
</dbReference>
<dbReference type="InterPro" id="IPR019080">
    <property type="entry name" value="YqaJ_viral_recombinase"/>
</dbReference>
<keyword evidence="2" id="KW-0269">Exonuclease</keyword>
<dbReference type="RefSeq" id="YP_010649769.1">
    <property type="nucleotide sequence ID" value="NC_070773.1"/>
</dbReference>
<evidence type="ECO:0000313" key="3">
    <source>
        <dbReference type="Proteomes" id="UP000435913"/>
    </source>
</evidence>
<dbReference type="Pfam" id="PF09588">
    <property type="entry name" value="YqaJ"/>
    <property type="match status" value="1"/>
</dbReference>
<dbReference type="Proteomes" id="UP000435913">
    <property type="component" value="Segment"/>
</dbReference>
<name>A0A6B9J178_9CAUD</name>
<protein>
    <submittedName>
        <fullName evidence="2">Exonuclease</fullName>
    </submittedName>
</protein>
<keyword evidence="3" id="KW-1185">Reference proteome</keyword>
<dbReference type="PANTHER" id="PTHR46609:SF6">
    <property type="entry name" value="EXONUCLEASE, PHAGE-TYPE_RECB, C-TERMINAL DOMAIN-CONTAINING PROTEIN-RELATED"/>
    <property type="match status" value="1"/>
</dbReference>
<feature type="domain" description="YqaJ viral recombinase" evidence="1">
    <location>
        <begin position="21"/>
        <end position="164"/>
    </location>
</feature>
<keyword evidence="2" id="KW-0378">Hydrolase</keyword>
<dbReference type="InterPro" id="IPR011604">
    <property type="entry name" value="PDDEXK-like_dom_sf"/>
</dbReference>